<organism evidence="3 4">
    <name type="scientific">Umezawaea endophytica</name>
    <dbReference type="NCBI Taxonomy" id="1654476"/>
    <lineage>
        <taxon>Bacteria</taxon>
        <taxon>Bacillati</taxon>
        <taxon>Actinomycetota</taxon>
        <taxon>Actinomycetes</taxon>
        <taxon>Pseudonocardiales</taxon>
        <taxon>Pseudonocardiaceae</taxon>
        <taxon>Umezawaea</taxon>
    </lineage>
</organism>
<dbReference type="Gene3D" id="2.60.40.2880">
    <property type="entry name" value="MmpS1-5, C-terminal soluble domain"/>
    <property type="match status" value="1"/>
</dbReference>
<comment type="caution">
    <text evidence="3">The sequence shown here is derived from an EMBL/GenBank/DDBJ whole genome shotgun (WGS) entry which is preliminary data.</text>
</comment>
<protein>
    <submittedName>
        <fullName evidence="3">Uncharacterized protein</fullName>
    </submittedName>
</protein>
<dbReference type="RefSeq" id="WP_259629606.1">
    <property type="nucleotide sequence ID" value="NZ_JANYMP010000042.1"/>
</dbReference>
<feature type="compositionally biased region" description="Pro residues" evidence="1">
    <location>
        <begin position="34"/>
        <end position="44"/>
    </location>
</feature>
<proteinExistence type="predicted"/>
<accession>A0A9X3A5W2</accession>
<evidence type="ECO:0000313" key="4">
    <source>
        <dbReference type="Proteomes" id="UP001141259"/>
    </source>
</evidence>
<dbReference type="InterPro" id="IPR038468">
    <property type="entry name" value="MmpS_C"/>
</dbReference>
<evidence type="ECO:0000256" key="1">
    <source>
        <dbReference type="SAM" id="MobiDB-lite"/>
    </source>
</evidence>
<dbReference type="PROSITE" id="PS51257">
    <property type="entry name" value="PROKAR_LIPOPROTEIN"/>
    <property type="match status" value="1"/>
</dbReference>
<gene>
    <name evidence="3" type="ORF">NZH93_45620</name>
</gene>
<dbReference type="Proteomes" id="UP001141259">
    <property type="component" value="Unassembled WGS sequence"/>
</dbReference>
<keyword evidence="4" id="KW-1185">Reference proteome</keyword>
<evidence type="ECO:0000256" key="2">
    <source>
        <dbReference type="SAM" id="SignalP"/>
    </source>
</evidence>
<dbReference type="AlphaFoldDB" id="A0A9X3A5W2"/>
<evidence type="ECO:0000313" key="3">
    <source>
        <dbReference type="EMBL" id="MCS7484154.1"/>
    </source>
</evidence>
<dbReference type="EMBL" id="JANYMP010000042">
    <property type="protein sequence ID" value="MCS7484154.1"/>
    <property type="molecule type" value="Genomic_DNA"/>
</dbReference>
<keyword evidence="2" id="KW-0732">Signal</keyword>
<name>A0A9X3A5W2_9PSEU</name>
<feature type="chain" id="PRO_5040785564" evidence="2">
    <location>
        <begin position="30"/>
        <end position="149"/>
    </location>
</feature>
<feature type="region of interest" description="Disordered" evidence="1">
    <location>
        <begin position="30"/>
        <end position="59"/>
    </location>
</feature>
<sequence>MPKIEHPTPGARLLARTAVALLSAGLLTACGTPTPSPTPSPTPDPTSSSPTSERRHVLDVQVTGTAVLTSLTFTFDGKATEEANVVLPWTKKVEVPYGSGRHEWELAMRYDGGDVGATGTVDGKLLTRTEGSASPGSNSTANLSGGFTD</sequence>
<feature type="compositionally biased region" description="Polar residues" evidence="1">
    <location>
        <begin position="129"/>
        <end position="149"/>
    </location>
</feature>
<feature type="signal peptide" evidence="2">
    <location>
        <begin position="1"/>
        <end position="29"/>
    </location>
</feature>
<feature type="region of interest" description="Disordered" evidence="1">
    <location>
        <begin position="127"/>
        <end position="149"/>
    </location>
</feature>
<reference evidence="3" key="1">
    <citation type="submission" date="2022-08" db="EMBL/GenBank/DDBJ databases">
        <authorList>
            <person name="Tistechok S."/>
            <person name="Samborskyy M."/>
            <person name="Roman I."/>
        </authorList>
    </citation>
    <scope>NUCLEOTIDE SEQUENCE</scope>
    <source>
        <strain evidence="3">DSM 103496</strain>
    </source>
</reference>